<evidence type="ECO:0000313" key="2">
    <source>
        <dbReference type="EMBL" id="MBB5353718.1"/>
    </source>
</evidence>
<feature type="compositionally biased region" description="Basic and acidic residues" evidence="1">
    <location>
        <begin position="21"/>
        <end position="30"/>
    </location>
</feature>
<evidence type="ECO:0000256" key="1">
    <source>
        <dbReference type="SAM" id="MobiDB-lite"/>
    </source>
</evidence>
<feature type="region of interest" description="Disordered" evidence="1">
    <location>
        <begin position="1"/>
        <end position="46"/>
    </location>
</feature>
<keyword evidence="3" id="KW-1185">Reference proteome</keyword>
<evidence type="ECO:0000313" key="3">
    <source>
        <dbReference type="Proteomes" id="UP000557717"/>
    </source>
</evidence>
<dbReference type="EMBL" id="JACHFD010000033">
    <property type="protein sequence ID" value="MBB5353718.1"/>
    <property type="molecule type" value="Genomic_DNA"/>
</dbReference>
<dbReference type="AlphaFoldDB" id="A0A840VGJ7"/>
<comment type="caution">
    <text evidence="2">The sequence shown here is derived from an EMBL/GenBank/DDBJ whole genome shotgun (WGS) entry which is preliminary data.</text>
</comment>
<gene>
    <name evidence="2" type="ORF">HNR46_003979</name>
</gene>
<name>A0A840VGJ7_9BACT</name>
<reference evidence="2 3" key="1">
    <citation type="submission" date="2020-08" db="EMBL/GenBank/DDBJ databases">
        <title>Genomic Encyclopedia of Type Strains, Phase IV (KMG-IV): sequencing the most valuable type-strain genomes for metagenomic binning, comparative biology and taxonomic classification.</title>
        <authorList>
            <person name="Goeker M."/>
        </authorList>
    </citation>
    <scope>NUCLEOTIDE SEQUENCE [LARGE SCALE GENOMIC DNA]</scope>
    <source>
        <strain evidence="2 3">YC6886</strain>
    </source>
</reference>
<proteinExistence type="predicted"/>
<organism evidence="2 3">
    <name type="scientific">Haloferula luteola</name>
    <dbReference type="NCBI Taxonomy" id="595692"/>
    <lineage>
        <taxon>Bacteria</taxon>
        <taxon>Pseudomonadati</taxon>
        <taxon>Verrucomicrobiota</taxon>
        <taxon>Verrucomicrobiia</taxon>
        <taxon>Verrucomicrobiales</taxon>
        <taxon>Verrucomicrobiaceae</taxon>
        <taxon>Haloferula</taxon>
    </lineage>
</organism>
<sequence length="63" mass="6725">MAASEHNSVRDQAPGAGSAPELREVWRDDLQGAAGGQAQPAHVDVRDLRRAGVHRVGVEERGQ</sequence>
<accession>A0A840VGJ7</accession>
<dbReference type="Proteomes" id="UP000557717">
    <property type="component" value="Unassembled WGS sequence"/>
</dbReference>
<protein>
    <submittedName>
        <fullName evidence="2">Uncharacterized protein</fullName>
    </submittedName>
</protein>